<dbReference type="InParanoid" id="B9TB15"/>
<dbReference type="eggNOG" id="ENOG502T2NI">
    <property type="taxonomic scope" value="Eukaryota"/>
</dbReference>
<dbReference type="EMBL" id="EQ976104">
    <property type="protein sequence ID" value="EEF26951.1"/>
    <property type="molecule type" value="Genomic_DNA"/>
</dbReference>
<dbReference type="AlphaFoldDB" id="B9TB15"/>
<organism evidence="2 3">
    <name type="scientific">Ricinus communis</name>
    <name type="common">Castor bean</name>
    <dbReference type="NCBI Taxonomy" id="3988"/>
    <lineage>
        <taxon>Eukaryota</taxon>
        <taxon>Viridiplantae</taxon>
        <taxon>Streptophyta</taxon>
        <taxon>Embryophyta</taxon>
        <taxon>Tracheophyta</taxon>
        <taxon>Spermatophyta</taxon>
        <taxon>Magnoliopsida</taxon>
        <taxon>eudicotyledons</taxon>
        <taxon>Gunneridae</taxon>
        <taxon>Pentapetalae</taxon>
        <taxon>rosids</taxon>
        <taxon>fabids</taxon>
        <taxon>Malpighiales</taxon>
        <taxon>Euphorbiaceae</taxon>
        <taxon>Acalyphoideae</taxon>
        <taxon>Acalypheae</taxon>
        <taxon>Ricinus</taxon>
    </lineage>
</organism>
<evidence type="ECO:0000256" key="1">
    <source>
        <dbReference type="SAM" id="MobiDB-lite"/>
    </source>
</evidence>
<keyword evidence="3" id="KW-1185">Reference proteome</keyword>
<feature type="compositionally biased region" description="Polar residues" evidence="1">
    <location>
        <begin position="60"/>
        <end position="77"/>
    </location>
</feature>
<evidence type="ECO:0000313" key="2">
    <source>
        <dbReference type="EMBL" id="EEF26951.1"/>
    </source>
</evidence>
<sequence length="138" mass="15039">MVFQVCFHIEWSEVGYLGGGSVERDSLVVVYPIALITGFFKTGATFMEDDTLGDKHSTEGSKNMSLRVGESSSQQDAGTPVGPIARSGQDAETESQDPYAVLRPNERPPPVLYQGIGPCSRPVRARRKRTTARETMSS</sequence>
<evidence type="ECO:0000313" key="3">
    <source>
        <dbReference type="Proteomes" id="UP000008311"/>
    </source>
</evidence>
<name>B9TB15_RICCO</name>
<dbReference type="Proteomes" id="UP000008311">
    <property type="component" value="Unassembled WGS sequence"/>
</dbReference>
<protein>
    <submittedName>
        <fullName evidence="2">Uncharacterized protein</fullName>
    </submittedName>
</protein>
<accession>B9TB15</accession>
<proteinExistence type="predicted"/>
<feature type="region of interest" description="Disordered" evidence="1">
    <location>
        <begin position="49"/>
        <end position="138"/>
    </location>
</feature>
<reference evidence="3" key="1">
    <citation type="journal article" date="2010" name="Nat. Biotechnol.">
        <title>Draft genome sequence of the oilseed species Ricinus communis.</title>
        <authorList>
            <person name="Chan A.P."/>
            <person name="Crabtree J."/>
            <person name="Zhao Q."/>
            <person name="Lorenzi H."/>
            <person name="Orvis J."/>
            <person name="Puiu D."/>
            <person name="Melake-Berhan A."/>
            <person name="Jones K.M."/>
            <person name="Redman J."/>
            <person name="Chen G."/>
            <person name="Cahoon E.B."/>
            <person name="Gedil M."/>
            <person name="Stanke M."/>
            <person name="Haas B.J."/>
            <person name="Wortman J.R."/>
            <person name="Fraser-Liggett C.M."/>
            <person name="Ravel J."/>
            <person name="Rabinowicz P.D."/>
        </authorList>
    </citation>
    <scope>NUCLEOTIDE SEQUENCE [LARGE SCALE GENOMIC DNA]</scope>
    <source>
        <strain evidence="3">cv. Hale</strain>
    </source>
</reference>
<gene>
    <name evidence="2" type="ORF">RCOM_2116210</name>
</gene>